<dbReference type="Gene3D" id="1.10.260.40">
    <property type="entry name" value="lambda repressor-like DNA-binding domains"/>
    <property type="match status" value="1"/>
</dbReference>
<dbReference type="PANTHER" id="PTHR30146:SF155">
    <property type="entry name" value="ALANINE RACEMASE"/>
    <property type="match status" value="1"/>
</dbReference>
<dbReference type="SMART" id="SM00354">
    <property type="entry name" value="HTH_LACI"/>
    <property type="match status" value="1"/>
</dbReference>
<dbReference type="Pfam" id="PF13377">
    <property type="entry name" value="Peripla_BP_3"/>
    <property type="match status" value="1"/>
</dbReference>
<dbReference type="PANTHER" id="PTHR30146">
    <property type="entry name" value="LACI-RELATED TRANSCRIPTIONAL REPRESSOR"/>
    <property type="match status" value="1"/>
</dbReference>
<keyword evidence="3" id="KW-0804">Transcription</keyword>
<dbReference type="PROSITE" id="PS50932">
    <property type="entry name" value="HTH_LACI_2"/>
    <property type="match status" value="1"/>
</dbReference>
<feature type="domain" description="HTH lacI-type" evidence="4">
    <location>
        <begin position="4"/>
        <end position="58"/>
    </location>
</feature>
<evidence type="ECO:0000313" key="6">
    <source>
        <dbReference type="Proteomes" id="UP001500051"/>
    </source>
</evidence>
<dbReference type="Proteomes" id="UP001500051">
    <property type="component" value="Unassembled WGS sequence"/>
</dbReference>
<reference evidence="6" key="1">
    <citation type="journal article" date="2019" name="Int. J. Syst. Evol. Microbiol.">
        <title>The Global Catalogue of Microorganisms (GCM) 10K type strain sequencing project: providing services to taxonomists for standard genome sequencing and annotation.</title>
        <authorList>
            <consortium name="The Broad Institute Genomics Platform"/>
            <consortium name="The Broad Institute Genome Sequencing Center for Infectious Disease"/>
            <person name="Wu L."/>
            <person name="Ma J."/>
        </authorList>
    </citation>
    <scope>NUCLEOTIDE SEQUENCE [LARGE SCALE GENOMIC DNA]</scope>
    <source>
        <strain evidence="6">JCM 16548</strain>
    </source>
</reference>
<dbReference type="CDD" id="cd01392">
    <property type="entry name" value="HTH_LacI"/>
    <property type="match status" value="1"/>
</dbReference>
<evidence type="ECO:0000256" key="1">
    <source>
        <dbReference type="ARBA" id="ARBA00023015"/>
    </source>
</evidence>
<dbReference type="RefSeq" id="WP_344810702.1">
    <property type="nucleotide sequence ID" value="NZ_BAAAYX010000002.1"/>
</dbReference>
<keyword evidence="1" id="KW-0805">Transcription regulation</keyword>
<organism evidence="5 6">
    <name type="scientific">Microlunatus aurantiacus</name>
    <dbReference type="NCBI Taxonomy" id="446786"/>
    <lineage>
        <taxon>Bacteria</taxon>
        <taxon>Bacillati</taxon>
        <taxon>Actinomycetota</taxon>
        <taxon>Actinomycetes</taxon>
        <taxon>Propionibacteriales</taxon>
        <taxon>Propionibacteriaceae</taxon>
        <taxon>Microlunatus</taxon>
    </lineage>
</organism>
<accession>A0ABP7CQJ6</accession>
<dbReference type="InterPro" id="IPR010982">
    <property type="entry name" value="Lambda_DNA-bd_dom_sf"/>
</dbReference>
<dbReference type="PROSITE" id="PS00356">
    <property type="entry name" value="HTH_LACI_1"/>
    <property type="match status" value="1"/>
</dbReference>
<dbReference type="SUPFAM" id="SSF47413">
    <property type="entry name" value="lambda repressor-like DNA-binding domains"/>
    <property type="match status" value="1"/>
</dbReference>
<dbReference type="EMBL" id="BAAAYX010000002">
    <property type="protein sequence ID" value="GAA3692628.1"/>
    <property type="molecule type" value="Genomic_DNA"/>
</dbReference>
<evidence type="ECO:0000259" key="4">
    <source>
        <dbReference type="PROSITE" id="PS50932"/>
    </source>
</evidence>
<comment type="caution">
    <text evidence="5">The sequence shown here is derived from an EMBL/GenBank/DDBJ whole genome shotgun (WGS) entry which is preliminary data.</text>
</comment>
<keyword evidence="2 5" id="KW-0238">DNA-binding</keyword>
<dbReference type="Pfam" id="PF00356">
    <property type="entry name" value="LacI"/>
    <property type="match status" value="1"/>
</dbReference>
<proteinExistence type="predicted"/>
<dbReference type="InterPro" id="IPR000843">
    <property type="entry name" value="HTH_LacI"/>
</dbReference>
<dbReference type="InterPro" id="IPR046335">
    <property type="entry name" value="LacI/GalR-like_sensor"/>
</dbReference>
<dbReference type="SUPFAM" id="SSF53822">
    <property type="entry name" value="Periplasmic binding protein-like I"/>
    <property type="match status" value="1"/>
</dbReference>
<keyword evidence="6" id="KW-1185">Reference proteome</keyword>
<dbReference type="Gene3D" id="3.40.50.2300">
    <property type="match status" value="2"/>
</dbReference>
<evidence type="ECO:0000256" key="3">
    <source>
        <dbReference type="ARBA" id="ARBA00023163"/>
    </source>
</evidence>
<protein>
    <submittedName>
        <fullName evidence="5">LacI family DNA-binding transcriptional regulator</fullName>
    </submittedName>
</protein>
<sequence length="337" mass="36384">MSRVTINDIARRAGVSKGAVSYALNGRPGVSEETRHKILDVAQELGWAPNRTARMLSGSRTETFGLVLARDPRTLGSEPFYMEFVAGLQSELSRRGYALLLQLTPTAENELELYPRWWSERRVDAVVVVDIRVSDPRVAALGELGVPAVFVGDPAMTGGFTTVWTDDATAMASAVRRLVELGHRRFGRVAGTPGLSHTRVRDLAFTQAVAAEGLTGTILHADFSDVAGGRATRELWDHPEPPTAIVYDNDLMAIAGLSALSELGISVPHDVSLLAWDDSALCTITHPKLSAMHHDVMAFGAHVGRRLFDLLVGAEPAAHLDSTPVLVERESTAPAPR</sequence>
<evidence type="ECO:0000256" key="2">
    <source>
        <dbReference type="ARBA" id="ARBA00023125"/>
    </source>
</evidence>
<dbReference type="CDD" id="cd06267">
    <property type="entry name" value="PBP1_LacI_sugar_binding-like"/>
    <property type="match status" value="1"/>
</dbReference>
<dbReference type="InterPro" id="IPR028082">
    <property type="entry name" value="Peripla_BP_I"/>
</dbReference>
<dbReference type="GO" id="GO:0003677">
    <property type="term" value="F:DNA binding"/>
    <property type="evidence" value="ECO:0007669"/>
    <property type="project" value="UniProtKB-KW"/>
</dbReference>
<name>A0ABP7CQJ6_9ACTN</name>
<evidence type="ECO:0000313" key="5">
    <source>
        <dbReference type="EMBL" id="GAA3692628.1"/>
    </source>
</evidence>
<gene>
    <name evidence="5" type="ORF">GCM10022204_05160</name>
</gene>